<evidence type="ECO:0000313" key="2">
    <source>
        <dbReference type="Proteomes" id="UP000887566"/>
    </source>
</evidence>
<evidence type="ECO:0000256" key="1">
    <source>
        <dbReference type="SAM" id="MobiDB-lite"/>
    </source>
</evidence>
<dbReference type="WBParaSite" id="PSAMB.scaffold1880size27004.g15438.t1">
    <property type="protein sequence ID" value="PSAMB.scaffold1880size27004.g15438.t1"/>
    <property type="gene ID" value="PSAMB.scaffold1880size27004.g15438"/>
</dbReference>
<proteinExistence type="predicted"/>
<evidence type="ECO:0000313" key="3">
    <source>
        <dbReference type="WBParaSite" id="PSAMB.scaffold1880size27004.g15438.t1"/>
    </source>
</evidence>
<reference evidence="3" key="1">
    <citation type="submission" date="2022-11" db="UniProtKB">
        <authorList>
            <consortium name="WormBaseParasite"/>
        </authorList>
    </citation>
    <scope>IDENTIFICATION</scope>
</reference>
<dbReference type="Proteomes" id="UP000887566">
    <property type="component" value="Unplaced"/>
</dbReference>
<name>A0A914VGY4_9BILA</name>
<keyword evidence="2" id="KW-1185">Reference proteome</keyword>
<sequence length="190" mass="20924">MHAAAATQHSPSSTTTARTRPECGDRGRLEQRGADARRLTPTKEQRRRPNYTWSGGRRRKIVAVGRQRARRLSAPASPRKAQHLVPQICADGHPSPTPTRRLLLRFLYDNGRSNHQMRCHLRATPPENSPISSSQAGRVHLRLLPLLSIGAEHDDQLAHACVSATRALSTAAVATAASKRHTANMYDAVQ</sequence>
<dbReference type="AlphaFoldDB" id="A0A914VGY4"/>
<feature type="region of interest" description="Disordered" evidence="1">
    <location>
        <begin position="1"/>
        <end position="60"/>
    </location>
</feature>
<organism evidence="2 3">
    <name type="scientific">Plectus sambesii</name>
    <dbReference type="NCBI Taxonomy" id="2011161"/>
    <lineage>
        <taxon>Eukaryota</taxon>
        <taxon>Metazoa</taxon>
        <taxon>Ecdysozoa</taxon>
        <taxon>Nematoda</taxon>
        <taxon>Chromadorea</taxon>
        <taxon>Plectida</taxon>
        <taxon>Plectina</taxon>
        <taxon>Plectoidea</taxon>
        <taxon>Plectidae</taxon>
        <taxon>Plectus</taxon>
    </lineage>
</organism>
<protein>
    <submittedName>
        <fullName evidence="3">Uncharacterized protein</fullName>
    </submittedName>
</protein>
<accession>A0A914VGY4</accession>
<feature type="compositionally biased region" description="Basic and acidic residues" evidence="1">
    <location>
        <begin position="19"/>
        <end position="44"/>
    </location>
</feature>